<dbReference type="Proteomes" id="UP000515240">
    <property type="component" value="Chromosome"/>
</dbReference>
<dbReference type="EMBL" id="CP058554">
    <property type="protein sequence ID" value="QMV71646.1"/>
    <property type="molecule type" value="Genomic_DNA"/>
</dbReference>
<name>A0A7G5ECC1_9BURK</name>
<evidence type="ECO:0000313" key="3">
    <source>
        <dbReference type="Proteomes" id="UP000515240"/>
    </source>
</evidence>
<keyword evidence="1" id="KW-0812">Transmembrane</keyword>
<evidence type="ECO:0000256" key="1">
    <source>
        <dbReference type="SAM" id="Phobius"/>
    </source>
</evidence>
<dbReference type="KEGG" id="cpis:HS961_01675"/>
<keyword evidence="3" id="KW-1185">Reference proteome</keyword>
<sequence length="145" mass="15753">MTNSFVHTDMATEHTGVLRVERAAEHLKSTFGTKGVGASLMLAALVSAVLVVATRLVDSVAGGSHWIAGWALLWVVAFAAIALLAAPARNLSSSLRAARRSWDEGHRRAMEDDKTWQVALQDSRVMADLNRSMSDAAVSFYHKNY</sequence>
<protein>
    <submittedName>
        <fullName evidence="2">Uncharacterized protein</fullName>
    </submittedName>
</protein>
<organism evidence="2 3">
    <name type="scientific">Comamonas piscis</name>
    <dbReference type="NCBI Taxonomy" id="1562974"/>
    <lineage>
        <taxon>Bacteria</taxon>
        <taxon>Pseudomonadati</taxon>
        <taxon>Pseudomonadota</taxon>
        <taxon>Betaproteobacteria</taxon>
        <taxon>Burkholderiales</taxon>
        <taxon>Comamonadaceae</taxon>
        <taxon>Comamonas</taxon>
    </lineage>
</organism>
<dbReference type="AlphaFoldDB" id="A0A7G5ECC1"/>
<keyword evidence="1" id="KW-0472">Membrane</keyword>
<reference evidence="2 3" key="1">
    <citation type="journal article" date="2020" name="G3 (Bethesda)">
        <title>CeMbio - The Caenorhabditis elegans Microbiome Resource.</title>
        <authorList>
            <person name="Dirksen P."/>
            <person name="Assie A."/>
            <person name="Zimmermann J."/>
            <person name="Zhang F."/>
            <person name="Tietje A.M."/>
            <person name="Marsh S.A."/>
            <person name="Felix M.A."/>
            <person name="Shapira M."/>
            <person name="Kaleta C."/>
            <person name="Schulenburg H."/>
            <person name="Samuel B."/>
        </authorList>
    </citation>
    <scope>NUCLEOTIDE SEQUENCE [LARGE SCALE GENOMIC DNA]</scope>
    <source>
        <strain evidence="2 3">BIGb0172</strain>
    </source>
</reference>
<keyword evidence="1" id="KW-1133">Transmembrane helix</keyword>
<feature type="transmembrane region" description="Helical" evidence="1">
    <location>
        <begin position="66"/>
        <end position="86"/>
    </location>
</feature>
<dbReference type="RefSeq" id="WP_182326080.1">
    <property type="nucleotide sequence ID" value="NZ_CP058554.1"/>
</dbReference>
<accession>A0A7G5ECC1</accession>
<evidence type="ECO:0000313" key="2">
    <source>
        <dbReference type="EMBL" id="QMV71646.1"/>
    </source>
</evidence>
<feature type="transmembrane region" description="Helical" evidence="1">
    <location>
        <begin position="36"/>
        <end position="54"/>
    </location>
</feature>
<gene>
    <name evidence="2" type="ORF">HS961_01675</name>
</gene>
<proteinExistence type="predicted"/>